<dbReference type="Proteomes" id="UP000662259">
    <property type="component" value="Unassembled WGS sequence"/>
</dbReference>
<sequence length="131" mass="15221">MDSIDDFPREHVDAVRGFRDNQLNYEERPKFIELLTTLNLAQATSKYSVDFTPEGKRIDAVLYKQISDWANDYYTVQPLMNYVEKFIDGGDNPDTCTEVLNFGLAFRAANGRVYLNMRGQRLENKIMIGRR</sequence>
<gene>
    <name evidence="1" type="ORF">GFL91_36430</name>
</gene>
<dbReference type="EMBL" id="WIEZ01000040">
    <property type="protein sequence ID" value="NKM50296.1"/>
    <property type="molecule type" value="Genomic_DNA"/>
</dbReference>
<accession>A0A8I2KN27</accession>
<evidence type="ECO:0000313" key="1">
    <source>
        <dbReference type="EMBL" id="NKM50296.1"/>
    </source>
</evidence>
<reference evidence="1" key="1">
    <citation type="submission" date="2019-10" db="EMBL/GenBank/DDBJ databases">
        <title>Rhizobium leguminosarum symbiovar viciae collection.</title>
        <authorList>
            <person name="Boivin S."/>
            <person name="Lepetit M."/>
        </authorList>
    </citation>
    <scope>NUCLEOTIDE SEQUENCE</scope>
    <source>
        <strain evidence="1">L143</strain>
    </source>
</reference>
<organism evidence="1 2">
    <name type="scientific">Rhizobium leguminosarum bv. viciae</name>
    <dbReference type="NCBI Taxonomy" id="387"/>
    <lineage>
        <taxon>Bacteria</taxon>
        <taxon>Pseudomonadati</taxon>
        <taxon>Pseudomonadota</taxon>
        <taxon>Alphaproteobacteria</taxon>
        <taxon>Hyphomicrobiales</taxon>
        <taxon>Rhizobiaceae</taxon>
        <taxon>Rhizobium/Agrobacterium group</taxon>
        <taxon>Rhizobium</taxon>
    </lineage>
</organism>
<name>A0A8I2KN27_RHILV</name>
<comment type="caution">
    <text evidence="1">The sequence shown here is derived from an EMBL/GenBank/DDBJ whole genome shotgun (WGS) entry which is preliminary data.</text>
</comment>
<evidence type="ECO:0000313" key="2">
    <source>
        <dbReference type="Proteomes" id="UP000662259"/>
    </source>
</evidence>
<protein>
    <submittedName>
        <fullName evidence="1">Uncharacterized protein</fullName>
    </submittedName>
</protein>
<dbReference type="AlphaFoldDB" id="A0A8I2KN27"/>
<proteinExistence type="predicted"/>
<dbReference type="RefSeq" id="WP_113544436.1">
    <property type="nucleotide sequence ID" value="NZ_WIEV01000014.1"/>
</dbReference>